<feature type="domain" description="Allantoicase" evidence="2">
    <location>
        <begin position="16"/>
        <end position="102"/>
    </location>
</feature>
<dbReference type="SUPFAM" id="SSF49785">
    <property type="entry name" value="Galactose-binding domain-like"/>
    <property type="match status" value="1"/>
</dbReference>
<dbReference type="GO" id="GO:0000256">
    <property type="term" value="P:allantoin catabolic process"/>
    <property type="evidence" value="ECO:0007669"/>
    <property type="project" value="InterPro"/>
</dbReference>
<gene>
    <name evidence="3" type="ORF">MNBD_GAMMA01-594</name>
</gene>
<feature type="non-terminal residue" evidence="3">
    <location>
        <position position="102"/>
    </location>
</feature>
<reference evidence="3" key="1">
    <citation type="submission" date="2018-06" db="EMBL/GenBank/DDBJ databases">
        <authorList>
            <person name="Zhirakovskaya E."/>
        </authorList>
    </citation>
    <scope>NUCLEOTIDE SEQUENCE</scope>
</reference>
<evidence type="ECO:0000259" key="2">
    <source>
        <dbReference type="Pfam" id="PF03561"/>
    </source>
</evidence>
<dbReference type="EMBL" id="UOEW01000222">
    <property type="protein sequence ID" value="VAW39238.1"/>
    <property type="molecule type" value="Genomic_DNA"/>
</dbReference>
<dbReference type="Pfam" id="PF03561">
    <property type="entry name" value="Allantoicase"/>
    <property type="match status" value="1"/>
</dbReference>
<evidence type="ECO:0000313" key="3">
    <source>
        <dbReference type="EMBL" id="VAW39238.1"/>
    </source>
</evidence>
<protein>
    <submittedName>
        <fullName evidence="3">Allantoicase</fullName>
        <ecNumber evidence="3">3.5.3.4</ecNumber>
    </submittedName>
</protein>
<dbReference type="Gene3D" id="2.60.120.260">
    <property type="entry name" value="Galactose-binding domain-like"/>
    <property type="match status" value="1"/>
</dbReference>
<name>A0A3B0V6M4_9ZZZZ</name>
<comment type="similarity">
    <text evidence="1">Belongs to the allantoicase family.</text>
</comment>
<dbReference type="PANTHER" id="PTHR12045:SF3">
    <property type="entry name" value="INACTIVE ALLANTOICASE-RELATED"/>
    <property type="match status" value="1"/>
</dbReference>
<evidence type="ECO:0000256" key="1">
    <source>
        <dbReference type="ARBA" id="ARBA00009242"/>
    </source>
</evidence>
<sequence>MNNFTSLIDLAAERTGGAAYATTDDFFAEKENLLKTGRGIFIADKYTDRGKWMDGWESCRKRSPGNDWCAIKLGLRGIIAGVDIDTNHFLGNHPPFASLEAA</sequence>
<dbReference type="PANTHER" id="PTHR12045">
    <property type="entry name" value="ALLANTOICASE"/>
    <property type="match status" value="1"/>
</dbReference>
<dbReference type="GO" id="GO:0004037">
    <property type="term" value="F:allantoicase activity"/>
    <property type="evidence" value="ECO:0007669"/>
    <property type="project" value="UniProtKB-EC"/>
</dbReference>
<dbReference type="InterPro" id="IPR005164">
    <property type="entry name" value="Allantoicase"/>
</dbReference>
<organism evidence="3">
    <name type="scientific">hydrothermal vent metagenome</name>
    <dbReference type="NCBI Taxonomy" id="652676"/>
    <lineage>
        <taxon>unclassified sequences</taxon>
        <taxon>metagenomes</taxon>
        <taxon>ecological metagenomes</taxon>
    </lineage>
</organism>
<dbReference type="EC" id="3.5.3.4" evidence="3"/>
<keyword evidence="3" id="KW-0378">Hydrolase</keyword>
<dbReference type="InterPro" id="IPR008979">
    <property type="entry name" value="Galactose-bd-like_sf"/>
</dbReference>
<accession>A0A3B0V6M4</accession>
<dbReference type="InterPro" id="IPR015908">
    <property type="entry name" value="Allantoicase_dom"/>
</dbReference>
<proteinExistence type="inferred from homology"/>
<dbReference type="AlphaFoldDB" id="A0A3B0V6M4"/>